<dbReference type="OMA" id="HWIRELT"/>
<dbReference type="Pfam" id="PF00271">
    <property type="entry name" value="Helicase_C"/>
    <property type="match status" value="1"/>
</dbReference>
<evidence type="ECO:0000259" key="5">
    <source>
        <dbReference type="PROSITE" id="PS51194"/>
    </source>
</evidence>
<dbReference type="EMBL" id="GL870882">
    <property type="protein sequence ID" value="EIJ87503.1"/>
    <property type="molecule type" value="Genomic_DNA"/>
</dbReference>
<sequence length="507" mass="58508">MMYLSRRQKIWMENFKEHQIEGVEWMWKRISARKGVVLSDEMGTGKTMQALEIAKRVWSQIGKSILIVAPCTLLQNWKKEMDKMGFSIPARVVRSSDAGAENVLRGADGNYIVILNYELLQRKKGQILQSFFDLVIFDEAQRIKNRETMISKVSRLIDARSKMCITGTPIQNSLSELWSITETVRPGYFGDYQRFKSEIEEPLKKSTLKNSTELEKQKGASIKEHINMLLSEIVIRRTKEDLAGFSENIPEGGLAIPRRKEHTIYCPLTREQQSVYKRVLRNDLTRATVMGKRAPLKSIAHLKSICSHPIMADSELTRWSDSGKMQVIHRLLFMWRHTNRKILLFSQYKETLRILQSITGRNTYRIDGDSPIRKREEVFNTFGSKEGLEVLLMSMKVGGVGINLQKSDTVILFDIDWNPFNEEQAKGRAHRMGQKKEVEIYRLICRGTIEESIEIVQEVKKTISKGVLDGIKSKQVFDKVDLCRLFHYSHDPLDITDLDTLASPEYK</sequence>
<proteinExistence type="predicted"/>
<dbReference type="SMART" id="SM00490">
    <property type="entry name" value="HELICc"/>
    <property type="match status" value="1"/>
</dbReference>
<evidence type="ECO:0008006" key="8">
    <source>
        <dbReference type="Google" id="ProtNLM"/>
    </source>
</evidence>
<dbReference type="GO" id="GO:0016787">
    <property type="term" value="F:hydrolase activity"/>
    <property type="evidence" value="ECO:0007669"/>
    <property type="project" value="UniProtKB-KW"/>
</dbReference>
<dbReference type="PANTHER" id="PTHR45629">
    <property type="entry name" value="SNF2/RAD54 FAMILY MEMBER"/>
    <property type="match status" value="1"/>
</dbReference>
<keyword evidence="7" id="KW-1185">Reference proteome</keyword>
<dbReference type="AlphaFoldDB" id="I3EE56"/>
<gene>
    <name evidence="6" type="ORF">NEQG_02384</name>
</gene>
<dbReference type="GO" id="GO:0005524">
    <property type="term" value="F:ATP binding"/>
    <property type="evidence" value="ECO:0007669"/>
    <property type="project" value="InterPro"/>
</dbReference>
<feature type="domain" description="Helicase ATP-binding" evidence="4">
    <location>
        <begin position="27"/>
        <end position="187"/>
    </location>
</feature>
<keyword evidence="1" id="KW-0547">Nucleotide-binding</keyword>
<dbReference type="InterPro" id="IPR027417">
    <property type="entry name" value="P-loop_NTPase"/>
</dbReference>
<dbReference type="SMART" id="SM00487">
    <property type="entry name" value="DEXDc"/>
    <property type="match status" value="1"/>
</dbReference>
<protein>
    <recommendedName>
        <fullName evidence="8">Helicase</fullName>
    </recommendedName>
</protein>
<name>I3EE56_NEMP3</name>
<dbReference type="Gene3D" id="3.40.50.10810">
    <property type="entry name" value="Tandem AAA-ATPase domain"/>
    <property type="match status" value="1"/>
</dbReference>
<feature type="domain" description="Helicase C-terminal" evidence="5">
    <location>
        <begin position="326"/>
        <end position="479"/>
    </location>
</feature>
<dbReference type="PANTHER" id="PTHR45629:SF7">
    <property type="entry name" value="DNA EXCISION REPAIR PROTEIN ERCC-6-RELATED"/>
    <property type="match status" value="1"/>
</dbReference>
<dbReference type="PROSITE" id="PS51192">
    <property type="entry name" value="HELICASE_ATP_BIND_1"/>
    <property type="match status" value="1"/>
</dbReference>
<evidence type="ECO:0000313" key="6">
    <source>
        <dbReference type="EMBL" id="EIJ87503.1"/>
    </source>
</evidence>
<evidence type="ECO:0000256" key="1">
    <source>
        <dbReference type="ARBA" id="ARBA00022741"/>
    </source>
</evidence>
<dbReference type="CDD" id="cd18793">
    <property type="entry name" value="SF2_C_SNF"/>
    <property type="match status" value="1"/>
</dbReference>
<dbReference type="Proteomes" id="UP000002872">
    <property type="component" value="Unassembled WGS sequence"/>
</dbReference>
<dbReference type="SUPFAM" id="SSF52540">
    <property type="entry name" value="P-loop containing nucleoside triphosphate hydrolases"/>
    <property type="match status" value="2"/>
</dbReference>
<evidence type="ECO:0000259" key="4">
    <source>
        <dbReference type="PROSITE" id="PS51192"/>
    </source>
</evidence>
<evidence type="ECO:0000256" key="2">
    <source>
        <dbReference type="ARBA" id="ARBA00022801"/>
    </source>
</evidence>
<organism evidence="6 7">
    <name type="scientific">Nematocida parisii (strain ERTm3)</name>
    <name type="common">Nematode killer fungus</name>
    <dbReference type="NCBI Taxonomy" id="935791"/>
    <lineage>
        <taxon>Eukaryota</taxon>
        <taxon>Fungi</taxon>
        <taxon>Fungi incertae sedis</taxon>
        <taxon>Microsporidia</taxon>
        <taxon>Nematocida</taxon>
    </lineage>
</organism>
<dbReference type="VEuPathDB" id="MicrosporidiaDB:NEQG_02384"/>
<accession>I3EE56</accession>
<dbReference type="InterPro" id="IPR049730">
    <property type="entry name" value="SNF2/RAD54-like_C"/>
</dbReference>
<dbReference type="PROSITE" id="PS51194">
    <property type="entry name" value="HELICASE_CTER"/>
    <property type="match status" value="1"/>
</dbReference>
<keyword evidence="3" id="KW-0067">ATP-binding</keyword>
<dbReference type="InterPro" id="IPR050496">
    <property type="entry name" value="SNF2_RAD54_helicase_repair"/>
</dbReference>
<dbReference type="InterPro" id="IPR000330">
    <property type="entry name" value="SNF2_N"/>
</dbReference>
<dbReference type="InterPro" id="IPR038718">
    <property type="entry name" value="SNF2-like_sf"/>
</dbReference>
<dbReference type="InterPro" id="IPR001650">
    <property type="entry name" value="Helicase_C-like"/>
</dbReference>
<dbReference type="OrthoDB" id="413460at2759"/>
<dbReference type="STRING" id="935791.I3EE56"/>
<reference evidence="6" key="1">
    <citation type="submission" date="2011-01" db="EMBL/GenBank/DDBJ databases">
        <title>The Genome Sequence of Nematocida parisii strain ERTm3.</title>
        <authorList>
            <consortium name="The Broad Institute Genome Sequencing Platform"/>
            <consortium name="The Broad Institute Genome Sequencing Center for Infectious Disease"/>
            <person name="Cuomo C."/>
            <person name="Troemel E."/>
            <person name="Young S.K."/>
            <person name="Zeng Q."/>
            <person name="Gargeya S."/>
            <person name="Fitzgerald M."/>
            <person name="Haas B."/>
            <person name="Abouelleil A."/>
            <person name="Alvarado L."/>
            <person name="Arachchi H.M."/>
            <person name="Berlin A."/>
            <person name="Chapman S.B."/>
            <person name="Gearin G."/>
            <person name="Goldberg J."/>
            <person name="Griggs A."/>
            <person name="Gujja S."/>
            <person name="Hansen M."/>
            <person name="Heiman D."/>
            <person name="Howarth C."/>
            <person name="Larimer J."/>
            <person name="Lui A."/>
            <person name="MacDonald P.J.P."/>
            <person name="McCowen C."/>
            <person name="Montmayeur A."/>
            <person name="Murphy C."/>
            <person name="Neiman D."/>
            <person name="Pearson M."/>
            <person name="Priest M."/>
            <person name="Roberts A."/>
            <person name="Saif S."/>
            <person name="Shea T."/>
            <person name="Sisk P."/>
            <person name="Stolte C."/>
            <person name="Sykes S."/>
            <person name="Wortman J."/>
            <person name="Nusbaum C."/>
            <person name="Birren B."/>
        </authorList>
    </citation>
    <scope>NUCLEOTIDE SEQUENCE</scope>
    <source>
        <strain evidence="6">ERTm3</strain>
    </source>
</reference>
<dbReference type="InParanoid" id="I3EE56"/>
<dbReference type="Pfam" id="PF00176">
    <property type="entry name" value="SNF2-rel_dom"/>
    <property type="match status" value="1"/>
</dbReference>
<evidence type="ECO:0000256" key="3">
    <source>
        <dbReference type="ARBA" id="ARBA00022840"/>
    </source>
</evidence>
<dbReference type="HOGENOM" id="CLU_000315_17_8_1"/>
<evidence type="ECO:0000313" key="7">
    <source>
        <dbReference type="Proteomes" id="UP000002872"/>
    </source>
</evidence>
<dbReference type="InterPro" id="IPR014001">
    <property type="entry name" value="Helicase_ATP-bd"/>
</dbReference>
<keyword evidence="2" id="KW-0378">Hydrolase</keyword>
<dbReference type="Gene3D" id="3.40.50.300">
    <property type="entry name" value="P-loop containing nucleotide triphosphate hydrolases"/>
    <property type="match status" value="1"/>
</dbReference>